<evidence type="ECO:0000256" key="2">
    <source>
        <dbReference type="ARBA" id="ARBA00022603"/>
    </source>
</evidence>
<dbReference type="GO" id="GO:0008705">
    <property type="term" value="F:methionine synthase activity"/>
    <property type="evidence" value="ECO:0007669"/>
    <property type="project" value="TreeGrafter"/>
</dbReference>
<comment type="similarity">
    <text evidence="1">Belongs to the vitamin-B12 dependent methionine synthase family.</text>
</comment>
<reference evidence="5" key="1">
    <citation type="journal article" date="2020" name="mSystems">
        <title>Genome- and Community-Level Interaction Insights into Carbon Utilization and Element Cycling Functions of Hydrothermarchaeota in Hydrothermal Sediment.</title>
        <authorList>
            <person name="Zhou Z."/>
            <person name="Liu Y."/>
            <person name="Xu W."/>
            <person name="Pan J."/>
            <person name="Luo Z.H."/>
            <person name="Li M."/>
        </authorList>
    </citation>
    <scope>NUCLEOTIDE SEQUENCE [LARGE SCALE GENOMIC DNA]</scope>
    <source>
        <strain evidence="5">SpSt-769</strain>
    </source>
</reference>
<name>A0A7C4ES64_9BACT</name>
<dbReference type="SUPFAM" id="SSF51717">
    <property type="entry name" value="Dihydropteroate synthetase-like"/>
    <property type="match status" value="1"/>
</dbReference>
<dbReference type="AlphaFoldDB" id="A0A7C4ES64"/>
<dbReference type="InterPro" id="IPR050554">
    <property type="entry name" value="Met_Synthase/Corrinoid"/>
</dbReference>
<evidence type="ECO:0000256" key="3">
    <source>
        <dbReference type="ARBA" id="ARBA00022679"/>
    </source>
</evidence>
<accession>A0A7C4ES64</accession>
<dbReference type="Gene3D" id="3.20.20.20">
    <property type="entry name" value="Dihydropteroate synthase-like"/>
    <property type="match status" value="1"/>
</dbReference>
<dbReference type="GO" id="GO:0042558">
    <property type="term" value="P:pteridine-containing compound metabolic process"/>
    <property type="evidence" value="ECO:0007669"/>
    <property type="project" value="InterPro"/>
</dbReference>
<evidence type="ECO:0000256" key="1">
    <source>
        <dbReference type="ARBA" id="ARBA00010398"/>
    </source>
</evidence>
<evidence type="ECO:0000313" key="5">
    <source>
        <dbReference type="EMBL" id="HGH60909.1"/>
    </source>
</evidence>
<dbReference type="GO" id="GO:0032259">
    <property type="term" value="P:methylation"/>
    <property type="evidence" value="ECO:0007669"/>
    <property type="project" value="UniProtKB-KW"/>
</dbReference>
<sequence>MIKVVAENINIMSKVTGTAMRERNPKPIQEWAEKLTQKGADLLDLNLGPARKGGPEMMQWLVKTVQEVTDLPLFLDTTNNDAVEAGLQVYQPKTGPAVINSIMATPERMNLQMPLVTKYDCEMVGLMWGPQGIPRDENERSVLLDSMMMKAAEFGIPLEKIWFDPIVVPVSSQQQELQGCTTFMQWLPELAPGCQSTCGLSNVSNGSPDELRDILNQVYLCMLKKCGITSAILDGFDEEIVKIAHDQAMDLENLVGRVMDGEEVDTSGLSKREIDFVKTTKLLLGHSLYSHSWLEV</sequence>
<dbReference type="Pfam" id="PF00809">
    <property type="entry name" value="Pterin_bind"/>
    <property type="match status" value="1"/>
</dbReference>
<gene>
    <name evidence="5" type="ORF">ENV54_06385</name>
</gene>
<organism evidence="5">
    <name type="scientific">Desulfomonile tiedjei</name>
    <dbReference type="NCBI Taxonomy" id="2358"/>
    <lineage>
        <taxon>Bacteria</taxon>
        <taxon>Pseudomonadati</taxon>
        <taxon>Thermodesulfobacteriota</taxon>
        <taxon>Desulfomonilia</taxon>
        <taxon>Desulfomonilales</taxon>
        <taxon>Desulfomonilaceae</taxon>
        <taxon>Desulfomonile</taxon>
    </lineage>
</organism>
<dbReference type="PROSITE" id="PS50972">
    <property type="entry name" value="PTERIN_BINDING"/>
    <property type="match status" value="1"/>
</dbReference>
<dbReference type="PANTHER" id="PTHR45833">
    <property type="entry name" value="METHIONINE SYNTHASE"/>
    <property type="match status" value="1"/>
</dbReference>
<comment type="caution">
    <text evidence="5">The sequence shown here is derived from an EMBL/GenBank/DDBJ whole genome shotgun (WGS) entry which is preliminary data.</text>
</comment>
<feature type="domain" description="Pterin-binding" evidence="4">
    <location>
        <begin position="2"/>
        <end position="255"/>
    </location>
</feature>
<dbReference type="EMBL" id="DTGT01000195">
    <property type="protein sequence ID" value="HGH60909.1"/>
    <property type="molecule type" value="Genomic_DNA"/>
</dbReference>
<dbReference type="InterPro" id="IPR000489">
    <property type="entry name" value="Pterin-binding_dom"/>
</dbReference>
<dbReference type="GO" id="GO:0005829">
    <property type="term" value="C:cytosol"/>
    <property type="evidence" value="ECO:0007669"/>
    <property type="project" value="TreeGrafter"/>
</dbReference>
<keyword evidence="2" id="KW-0489">Methyltransferase</keyword>
<proteinExistence type="inferred from homology"/>
<keyword evidence="3" id="KW-0808">Transferase</keyword>
<dbReference type="InterPro" id="IPR011005">
    <property type="entry name" value="Dihydropteroate_synth-like_sf"/>
</dbReference>
<dbReference type="PANTHER" id="PTHR45833:SF2">
    <property type="entry name" value="BIFUNCTIONAL HOMOCYSTEINE S-METHYLTRANSFERASE_5,10-METHYLENETETRAHYDROFOLATE REDUCTASE"/>
    <property type="match status" value="1"/>
</dbReference>
<evidence type="ECO:0000259" key="4">
    <source>
        <dbReference type="PROSITE" id="PS50972"/>
    </source>
</evidence>
<protein>
    <submittedName>
        <fullName evidence="5">Dihydropteroate synthase</fullName>
    </submittedName>
</protein>